<dbReference type="GO" id="GO:0009234">
    <property type="term" value="P:menaquinone biosynthetic process"/>
    <property type="evidence" value="ECO:0007669"/>
    <property type="project" value="UniProtKB-UniRule"/>
</dbReference>
<dbReference type="PANTHER" id="PTHR42916:SF1">
    <property type="entry name" value="PROTEIN PHYLLO, CHLOROPLASTIC"/>
    <property type="match status" value="1"/>
</dbReference>
<dbReference type="UniPathway" id="UPA01057">
    <property type="reaction ID" value="UER00900"/>
</dbReference>
<organism evidence="6 7">
    <name type="scientific">Mixta gaviniae</name>
    <dbReference type="NCBI Taxonomy" id="665914"/>
    <lineage>
        <taxon>Bacteria</taxon>
        <taxon>Pseudomonadati</taxon>
        <taxon>Pseudomonadota</taxon>
        <taxon>Gammaproteobacteria</taxon>
        <taxon>Enterobacterales</taxon>
        <taxon>Erwiniaceae</taxon>
        <taxon>Mixta</taxon>
    </lineage>
</organism>
<dbReference type="HAMAP" id="MF_01660">
    <property type="entry name" value="MenH"/>
    <property type="match status" value="1"/>
</dbReference>
<comment type="pathway">
    <text evidence="3">Quinol/quinone metabolism; menaquinone biosynthesis.</text>
</comment>
<dbReference type="UniPathway" id="UPA00079"/>
<dbReference type="PANTHER" id="PTHR42916">
    <property type="entry name" value="2-SUCCINYL-5-ENOLPYRUVYL-6-HYDROXY-3-CYCLOHEXENE-1-CARBOXYLATE SYNTHASE"/>
    <property type="match status" value="1"/>
</dbReference>
<dbReference type="GO" id="GO:0070205">
    <property type="term" value="F:2-succinyl-6-hydroxy-2,4-cyclohexadiene-1-carboxylate synthase activity"/>
    <property type="evidence" value="ECO:0007669"/>
    <property type="project" value="UniProtKB-UniRule"/>
</dbReference>
<dbReference type="NCBIfam" id="TIGR03695">
    <property type="entry name" value="menH_SHCHC"/>
    <property type="match status" value="1"/>
</dbReference>
<dbReference type="EC" id="4.2.99.20" evidence="3 4"/>
<evidence type="ECO:0000313" key="7">
    <source>
        <dbReference type="Proteomes" id="UP000238365"/>
    </source>
</evidence>
<feature type="domain" description="AB hydrolase-1" evidence="5">
    <location>
        <begin position="16"/>
        <end position="104"/>
    </location>
</feature>
<dbReference type="SUPFAM" id="SSF53474">
    <property type="entry name" value="alpha/beta-Hydrolases"/>
    <property type="match status" value="1"/>
</dbReference>
<dbReference type="RefSeq" id="WP_104957978.1">
    <property type="nucleotide sequence ID" value="NZ_CP026377.1"/>
</dbReference>
<dbReference type="InterPro" id="IPR029058">
    <property type="entry name" value="AB_hydrolase_fold"/>
</dbReference>
<reference evidence="6 7" key="1">
    <citation type="submission" date="2018-01" db="EMBL/GenBank/DDBJ databases">
        <title>Complete and assembled Genome of Pantoea gaviniae DSM22758T.</title>
        <authorList>
            <person name="Stevens M.J.A."/>
            <person name="Zurfluh K."/>
            <person name="Stephan R."/>
        </authorList>
    </citation>
    <scope>NUCLEOTIDE SEQUENCE [LARGE SCALE GENOMIC DNA]</scope>
    <source>
        <strain evidence="6 7">DSM 22758</strain>
    </source>
</reference>
<protein>
    <recommendedName>
        <fullName evidence="3 4">2-succinyl-6-hydroxy-2,4-cyclohexadiene-1-carboxylate synthase</fullName>
        <shortName evidence="3">SHCHC synthase</shortName>
        <ecNumber evidence="3 4">4.2.99.20</ecNumber>
    </recommendedName>
</protein>
<dbReference type="Proteomes" id="UP000238365">
    <property type="component" value="Chromosome"/>
</dbReference>
<gene>
    <name evidence="3" type="primary">menH</name>
    <name evidence="6" type="ORF">C2E15_14365</name>
</gene>
<keyword evidence="1 3" id="KW-0474">Menaquinone biosynthesis</keyword>
<accession>A0A2L0IHZ0</accession>
<dbReference type="AlphaFoldDB" id="A0A2L0IHZ0"/>
<proteinExistence type="inferred from homology"/>
<comment type="pathway">
    <text evidence="3">Quinol/quinone metabolism; 1,4-dihydroxy-2-naphthoate biosynthesis; 1,4-dihydroxy-2-naphthoate from chorismate: step 3/7.</text>
</comment>
<comment type="function">
    <text evidence="3">Catalyzes a proton abstraction reaction that results in 2,5-elimination of pyruvate from 2-succinyl-5-enolpyruvyl-6-hydroxy-3-cyclohexene-1-carboxylate (SEPHCHC) and the formation of 2-succinyl-6-hydroxy-2,4-cyclohexadiene-1-carboxylate (SHCHC).</text>
</comment>
<evidence type="ECO:0000256" key="4">
    <source>
        <dbReference type="NCBIfam" id="TIGR03695"/>
    </source>
</evidence>
<dbReference type="Gene3D" id="3.40.50.1820">
    <property type="entry name" value="alpha/beta hydrolase"/>
    <property type="match status" value="1"/>
</dbReference>
<name>A0A2L0IHZ0_9GAMM</name>
<comment type="catalytic activity">
    <reaction evidence="3">
        <text>5-enolpyruvoyl-6-hydroxy-2-succinyl-cyclohex-3-ene-1-carboxylate = (1R,6R)-6-hydroxy-2-succinyl-cyclohexa-2,4-diene-1-carboxylate + pyruvate</text>
        <dbReference type="Rhea" id="RHEA:25597"/>
        <dbReference type="ChEBI" id="CHEBI:15361"/>
        <dbReference type="ChEBI" id="CHEBI:58689"/>
        <dbReference type="ChEBI" id="CHEBI:58818"/>
        <dbReference type="EC" id="4.2.99.20"/>
    </reaction>
</comment>
<dbReference type="KEGG" id="pgz:C2E15_14365"/>
<dbReference type="InterPro" id="IPR022485">
    <property type="entry name" value="SHCHC_synthase_MenH"/>
</dbReference>
<evidence type="ECO:0000313" key="6">
    <source>
        <dbReference type="EMBL" id="AUX94144.1"/>
    </source>
</evidence>
<keyword evidence="7" id="KW-1185">Reference proteome</keyword>
<dbReference type="NCBIfam" id="NF008340">
    <property type="entry name" value="PRK11126.1"/>
    <property type="match status" value="1"/>
</dbReference>
<comment type="subunit">
    <text evidence="3">Monomer.</text>
</comment>
<evidence type="ECO:0000256" key="2">
    <source>
        <dbReference type="ARBA" id="ARBA00023239"/>
    </source>
</evidence>
<dbReference type="Pfam" id="PF00561">
    <property type="entry name" value="Abhydrolase_1"/>
    <property type="match status" value="1"/>
</dbReference>
<dbReference type="EMBL" id="CP026377">
    <property type="protein sequence ID" value="AUX94144.1"/>
    <property type="molecule type" value="Genomic_DNA"/>
</dbReference>
<evidence type="ECO:0000259" key="5">
    <source>
        <dbReference type="Pfam" id="PF00561"/>
    </source>
</evidence>
<keyword evidence="2 3" id="KW-0456">Lyase</keyword>
<evidence type="ECO:0000256" key="3">
    <source>
        <dbReference type="HAMAP-Rule" id="MF_01660"/>
    </source>
</evidence>
<evidence type="ECO:0000256" key="1">
    <source>
        <dbReference type="ARBA" id="ARBA00022428"/>
    </source>
</evidence>
<sequence>MILHARWQGHRRSCKPTLVWLHGFLGSADDWLPAQQAFPDWPMLSIDLPGHGGSRSQRVSGFDALCEQLSATLRHHQVRKYWLIGYSLGGRVAMYYACRAALPGLCGLAVEAGHPGLRDARERQARLAHERRWIARFRDLPLAAALEAWYRQPLFAELCGKQRSELVAQRSVGHGPSLAAMLHATALSRQPDLLPELRALQVPFGYLCGEWDSKFLQLAQQARLPLHTIAAAGHNAHRASPVEFSLSLAQLLRQPVCSYGGCNALF</sequence>
<comment type="similarity">
    <text evidence="3">Belongs to the AB hydrolase superfamily. MenH family.</text>
</comment>
<dbReference type="InterPro" id="IPR000073">
    <property type="entry name" value="AB_hydrolase_1"/>
</dbReference>